<evidence type="ECO:0000256" key="1">
    <source>
        <dbReference type="ARBA" id="ARBA00022980"/>
    </source>
</evidence>
<feature type="region of interest" description="Disordered" evidence="4">
    <location>
        <begin position="108"/>
        <end position="254"/>
    </location>
</feature>
<proteinExistence type="inferred from homology"/>
<keyword evidence="1 3" id="KW-0689">Ribosomal protein</keyword>
<protein>
    <recommendedName>
        <fullName evidence="3">Small ribosomal subunit protein bS16</fullName>
    </recommendedName>
</protein>
<dbReference type="HAMAP" id="MF_00385">
    <property type="entry name" value="Ribosomal_bS16"/>
    <property type="match status" value="1"/>
</dbReference>
<dbReference type="PANTHER" id="PTHR12919:SF20">
    <property type="entry name" value="SMALL RIBOSOMAL SUBUNIT PROTEIN BS16M"/>
    <property type="match status" value="1"/>
</dbReference>
<evidence type="ECO:0000313" key="5">
    <source>
        <dbReference type="EMBL" id="MCF2500616.1"/>
    </source>
</evidence>
<dbReference type="EMBL" id="JAKFFV010000012">
    <property type="protein sequence ID" value="MCF2500616.1"/>
    <property type="molecule type" value="Genomic_DNA"/>
</dbReference>
<dbReference type="Gene3D" id="3.30.1320.10">
    <property type="match status" value="1"/>
</dbReference>
<sequence>MAVKIRLARRGRKKKAIYDIVVADARAPRDGRFIEKLGIYNPGTNPASIVLESDKAVDWLLKGAQPTDTARSILQHEGVMLKKHLQVGVIKGAITQEVADSRFEEWKGSKTDRKATAADTLSQKKDSDRQARLEAERKVSQTRAEAIAKKNAPPVEEAPEVEEAEAAVDTVTEEVSNEVAEETTATETVTESPEAEAAAPVEAPVAEAPAETPAAEAPVETPEAAAPVVEAPEAEVPASTETPATDESAEKKAE</sequence>
<dbReference type="GO" id="GO:0005737">
    <property type="term" value="C:cytoplasm"/>
    <property type="evidence" value="ECO:0007669"/>
    <property type="project" value="UniProtKB-ARBA"/>
</dbReference>
<dbReference type="InterPro" id="IPR023803">
    <property type="entry name" value="Ribosomal_bS16_dom_sf"/>
</dbReference>
<feature type="compositionally biased region" description="Basic and acidic residues" evidence="4">
    <location>
        <begin position="108"/>
        <end position="139"/>
    </location>
</feature>
<keyword evidence="2 3" id="KW-0687">Ribonucleoprotein</keyword>
<dbReference type="NCBIfam" id="TIGR00002">
    <property type="entry name" value="S16"/>
    <property type="match status" value="1"/>
</dbReference>
<organism evidence="5 6">
    <name type="scientific">Dyadobacter chenhuakuii</name>
    <dbReference type="NCBI Taxonomy" id="2909339"/>
    <lineage>
        <taxon>Bacteria</taxon>
        <taxon>Pseudomonadati</taxon>
        <taxon>Bacteroidota</taxon>
        <taxon>Cytophagia</taxon>
        <taxon>Cytophagales</taxon>
        <taxon>Spirosomataceae</taxon>
        <taxon>Dyadobacter</taxon>
    </lineage>
</organism>
<comment type="similarity">
    <text evidence="3">Belongs to the bacterial ribosomal protein bS16 family.</text>
</comment>
<accession>A0A9X1QGF7</accession>
<dbReference type="Proteomes" id="UP001139411">
    <property type="component" value="Unassembled WGS sequence"/>
</dbReference>
<dbReference type="RefSeq" id="WP_235178928.1">
    <property type="nucleotide sequence ID" value="NZ_JAKFFV010000012.1"/>
</dbReference>
<dbReference type="GO" id="GO:0006412">
    <property type="term" value="P:translation"/>
    <property type="evidence" value="ECO:0007669"/>
    <property type="project" value="UniProtKB-UniRule"/>
</dbReference>
<evidence type="ECO:0000256" key="2">
    <source>
        <dbReference type="ARBA" id="ARBA00023274"/>
    </source>
</evidence>
<dbReference type="GO" id="GO:0003735">
    <property type="term" value="F:structural constituent of ribosome"/>
    <property type="evidence" value="ECO:0007669"/>
    <property type="project" value="InterPro"/>
</dbReference>
<dbReference type="InterPro" id="IPR000307">
    <property type="entry name" value="Ribosomal_bS16"/>
</dbReference>
<name>A0A9X1QGF7_9BACT</name>
<evidence type="ECO:0000256" key="3">
    <source>
        <dbReference type="HAMAP-Rule" id="MF_00385"/>
    </source>
</evidence>
<evidence type="ECO:0000256" key="4">
    <source>
        <dbReference type="SAM" id="MobiDB-lite"/>
    </source>
</evidence>
<dbReference type="GO" id="GO:0015935">
    <property type="term" value="C:small ribosomal subunit"/>
    <property type="evidence" value="ECO:0007669"/>
    <property type="project" value="TreeGrafter"/>
</dbReference>
<comment type="caution">
    <text evidence="5">The sequence shown here is derived from an EMBL/GenBank/DDBJ whole genome shotgun (WGS) entry which is preliminary data.</text>
</comment>
<reference evidence="5" key="1">
    <citation type="submission" date="2022-01" db="EMBL/GenBank/DDBJ databases">
        <title>Novel species in genus Dyadobacter.</title>
        <authorList>
            <person name="Ma C."/>
        </authorList>
    </citation>
    <scope>NUCLEOTIDE SEQUENCE</scope>
    <source>
        <strain evidence="5">CY357</strain>
    </source>
</reference>
<dbReference type="AlphaFoldDB" id="A0A9X1QGF7"/>
<gene>
    <name evidence="3" type="primary">rpsP</name>
    <name evidence="5" type="ORF">L0661_20010</name>
</gene>
<evidence type="ECO:0000313" key="6">
    <source>
        <dbReference type="Proteomes" id="UP001139411"/>
    </source>
</evidence>
<dbReference type="Pfam" id="PF00886">
    <property type="entry name" value="Ribosomal_S16"/>
    <property type="match status" value="1"/>
</dbReference>
<dbReference type="InterPro" id="IPR020592">
    <property type="entry name" value="Ribosomal_bS16_CS"/>
</dbReference>
<dbReference type="NCBIfam" id="NF011094">
    <property type="entry name" value="PRK14521.1"/>
    <property type="match status" value="1"/>
</dbReference>
<dbReference type="PROSITE" id="PS00732">
    <property type="entry name" value="RIBOSOMAL_S16"/>
    <property type="match status" value="1"/>
</dbReference>
<dbReference type="SUPFAM" id="SSF54565">
    <property type="entry name" value="Ribosomal protein S16"/>
    <property type="match status" value="1"/>
</dbReference>
<feature type="compositionally biased region" description="Acidic residues" evidence="4">
    <location>
        <begin position="157"/>
        <end position="181"/>
    </location>
</feature>
<dbReference type="PANTHER" id="PTHR12919">
    <property type="entry name" value="30S RIBOSOMAL PROTEIN S16"/>
    <property type="match status" value="1"/>
</dbReference>
<feature type="compositionally biased region" description="Low complexity" evidence="4">
    <location>
        <begin position="182"/>
        <end position="245"/>
    </location>
</feature>